<organism evidence="1 2">
    <name type="scientific">Bacillus anthracis</name>
    <name type="common">anthrax bacterium</name>
    <dbReference type="NCBI Taxonomy" id="1392"/>
    <lineage>
        <taxon>Bacteria</taxon>
        <taxon>Bacillati</taxon>
        <taxon>Bacillota</taxon>
        <taxon>Bacilli</taxon>
        <taxon>Bacillales</taxon>
        <taxon>Bacillaceae</taxon>
        <taxon>Bacillus</taxon>
        <taxon>Bacillus cereus group</taxon>
    </lineage>
</organism>
<protein>
    <submittedName>
        <fullName evidence="1">Uncharacterized protein</fullName>
    </submittedName>
</protein>
<sequence>MSKRTKKQFTEREIQILSNNPYVKSVSEKGITYTAKFKHIFIEGNEKGKLPRYIFEDCGFDI</sequence>
<name>A0AAC8SDR2_BACAN</name>
<reference evidence="1 2" key="1">
    <citation type="journal article" date="2003" name="Nature">
        <title>The genome sequence of Bacillus anthracis Ames and comparison to closely related bacteria.</title>
        <authorList>
            <person name="Read T.D."/>
            <person name="Peterson S.N."/>
            <person name="Tourasse N."/>
            <person name="Baillie L.W."/>
            <person name="Paulsen I.T."/>
            <person name="Nelson K.E."/>
            <person name="Tettelin H."/>
            <person name="Fouts D.E."/>
            <person name="Eisen J.A."/>
            <person name="Gill S.R."/>
            <person name="Holtzapple E.K."/>
            <person name="Okstad O.A."/>
            <person name="Helgason E."/>
            <person name="Rilstone J."/>
            <person name="Wu M."/>
            <person name="Kolonay J.F."/>
            <person name="Beanan M.J."/>
            <person name="Dodson R.J."/>
            <person name="Brinkac L.M."/>
            <person name="Gwinn M."/>
            <person name="DeBoy R.T."/>
            <person name="Madpu R."/>
            <person name="Daugherty S.C."/>
            <person name="Durkin A.S."/>
            <person name="Haft D.H."/>
            <person name="Nelson W.C."/>
            <person name="Peterson J.D."/>
            <person name="Pop M."/>
            <person name="Khouri H.M."/>
            <person name="Radune D."/>
            <person name="Benton J.L."/>
            <person name="Mahamoud Y."/>
            <person name="Jiang L."/>
            <person name="Hance I.R."/>
            <person name="Weidman J.F."/>
            <person name="Berry K.J."/>
            <person name="Plaut R.D."/>
            <person name="Wolf A.M."/>
            <person name="Watkins K.L."/>
            <person name="Nierman W.C."/>
            <person name="Hazen A."/>
            <person name="Cline R."/>
            <person name="Redmond C."/>
            <person name="Thwaite J.E."/>
            <person name="White O."/>
            <person name="Salzberg S.L."/>
            <person name="Thomason B."/>
            <person name="Friedlander A.M."/>
            <person name="Koehler T.M."/>
            <person name="Hanna P.C."/>
            <person name="Kolsto A.B."/>
            <person name="Fraser C.M."/>
        </authorList>
    </citation>
    <scope>NUCLEOTIDE SEQUENCE [LARGE SCALE GENOMIC DNA]</scope>
    <source>
        <strain evidence="2">Ames / isolate Porton</strain>
    </source>
</reference>
<dbReference type="KEGG" id="ban:BA_1703"/>
<evidence type="ECO:0000313" key="2">
    <source>
        <dbReference type="Proteomes" id="UP000000427"/>
    </source>
</evidence>
<gene>
    <name evidence="1" type="ordered locus">BA_1703</name>
</gene>
<dbReference type="Proteomes" id="UP000000427">
    <property type="component" value="Chromosome"/>
</dbReference>
<dbReference type="InterPro" id="IPR046929">
    <property type="entry name" value="HTH_Tnp"/>
</dbReference>
<proteinExistence type="predicted"/>
<dbReference type="KEGG" id="banh:HYU01_08590"/>
<dbReference type="EMBL" id="AE016879">
    <property type="protein sequence ID" value="AAP25627.1"/>
    <property type="molecule type" value="Genomic_DNA"/>
</dbReference>
<dbReference type="AlphaFoldDB" id="A0AAC8SDR2"/>
<accession>A0AAC8SDR2</accession>
<dbReference type="Pfam" id="PF20310">
    <property type="entry name" value="HTH_Tnp_2"/>
    <property type="match status" value="1"/>
</dbReference>
<evidence type="ECO:0000313" key="1">
    <source>
        <dbReference type="EMBL" id="AAP25627.1"/>
    </source>
</evidence>